<name>A0A974CU27_XENLA</name>
<sequence length="80" mass="9617">MTQHMEHINIWRLNLWLPKKAGATSIVWSDILCELQLWLLFAHHHNNIINKINHIWMSRFMGSRETGSPVNHIHQRYTIH</sequence>
<dbReference type="AlphaFoldDB" id="A0A974CU27"/>
<dbReference type="EMBL" id="CM004474">
    <property type="protein sequence ID" value="OCT79477.1"/>
    <property type="molecule type" value="Genomic_DNA"/>
</dbReference>
<evidence type="ECO:0000313" key="1">
    <source>
        <dbReference type="EMBL" id="OCT79477.1"/>
    </source>
</evidence>
<reference evidence="2" key="1">
    <citation type="journal article" date="2016" name="Nature">
        <title>Genome evolution in the allotetraploid frog Xenopus laevis.</title>
        <authorList>
            <person name="Session A.M."/>
            <person name="Uno Y."/>
            <person name="Kwon T."/>
            <person name="Chapman J.A."/>
            <person name="Toyoda A."/>
            <person name="Takahashi S."/>
            <person name="Fukui A."/>
            <person name="Hikosaka A."/>
            <person name="Suzuki A."/>
            <person name="Kondo M."/>
            <person name="van Heeringen S.J."/>
            <person name="Quigley I."/>
            <person name="Heinz S."/>
            <person name="Ogino H."/>
            <person name="Ochi H."/>
            <person name="Hellsten U."/>
            <person name="Lyons J.B."/>
            <person name="Simakov O."/>
            <person name="Putnam N."/>
            <person name="Stites J."/>
            <person name="Kuroki Y."/>
            <person name="Tanaka T."/>
            <person name="Michiue T."/>
            <person name="Watanabe M."/>
            <person name="Bogdanovic O."/>
            <person name="Lister R."/>
            <person name="Georgiou G."/>
            <person name="Paranjpe S.S."/>
            <person name="van Kruijsbergen I."/>
            <person name="Shu S."/>
            <person name="Carlson J."/>
            <person name="Kinoshita T."/>
            <person name="Ohta Y."/>
            <person name="Mawaribuchi S."/>
            <person name="Jenkins J."/>
            <person name="Grimwood J."/>
            <person name="Schmutz J."/>
            <person name="Mitros T."/>
            <person name="Mozaffari S.V."/>
            <person name="Suzuki Y."/>
            <person name="Haramoto Y."/>
            <person name="Yamamoto T.S."/>
            <person name="Takagi C."/>
            <person name="Heald R."/>
            <person name="Miller K."/>
            <person name="Haudenschild C."/>
            <person name="Kitzman J."/>
            <person name="Nakayama T."/>
            <person name="Izutsu Y."/>
            <person name="Robert J."/>
            <person name="Fortriede J."/>
            <person name="Burns K."/>
            <person name="Lotay V."/>
            <person name="Karimi K."/>
            <person name="Yasuoka Y."/>
            <person name="Dichmann D.S."/>
            <person name="Flajnik M.F."/>
            <person name="Houston D.W."/>
            <person name="Shendure J."/>
            <person name="DuPasquier L."/>
            <person name="Vize P.D."/>
            <person name="Zorn A.M."/>
            <person name="Ito M."/>
            <person name="Marcotte E.M."/>
            <person name="Wallingford J.B."/>
            <person name="Ito Y."/>
            <person name="Asashima M."/>
            <person name="Ueno N."/>
            <person name="Matsuda Y."/>
            <person name="Veenstra G.J."/>
            <person name="Fujiyama A."/>
            <person name="Harland R.M."/>
            <person name="Taira M."/>
            <person name="Rokhsar D.S."/>
        </authorList>
    </citation>
    <scope>NUCLEOTIDE SEQUENCE [LARGE SCALE GENOMIC DNA]</scope>
    <source>
        <strain evidence="2">J</strain>
    </source>
</reference>
<accession>A0A974CU27</accession>
<organism evidence="1 2">
    <name type="scientific">Xenopus laevis</name>
    <name type="common">African clawed frog</name>
    <dbReference type="NCBI Taxonomy" id="8355"/>
    <lineage>
        <taxon>Eukaryota</taxon>
        <taxon>Metazoa</taxon>
        <taxon>Chordata</taxon>
        <taxon>Craniata</taxon>
        <taxon>Vertebrata</taxon>
        <taxon>Euteleostomi</taxon>
        <taxon>Amphibia</taxon>
        <taxon>Batrachia</taxon>
        <taxon>Anura</taxon>
        <taxon>Pipoidea</taxon>
        <taxon>Pipidae</taxon>
        <taxon>Xenopodinae</taxon>
        <taxon>Xenopus</taxon>
        <taxon>Xenopus</taxon>
    </lineage>
</organism>
<dbReference type="Proteomes" id="UP000694892">
    <property type="component" value="Chromosome 5L"/>
</dbReference>
<protein>
    <submittedName>
        <fullName evidence="1">Uncharacterized protein</fullName>
    </submittedName>
</protein>
<gene>
    <name evidence="1" type="ORF">XELAEV_18026287mg</name>
</gene>
<evidence type="ECO:0000313" key="2">
    <source>
        <dbReference type="Proteomes" id="UP000694892"/>
    </source>
</evidence>
<proteinExistence type="predicted"/>